<evidence type="ECO:0000256" key="1">
    <source>
        <dbReference type="ARBA" id="ARBA00022801"/>
    </source>
</evidence>
<name>A0AAE3EIF2_9SPIR</name>
<dbReference type="GO" id="GO:0016787">
    <property type="term" value="F:hydrolase activity"/>
    <property type="evidence" value="ECO:0007669"/>
    <property type="project" value="UniProtKB-KW"/>
</dbReference>
<dbReference type="Gene3D" id="3.40.50.850">
    <property type="entry name" value="Isochorismatase-like"/>
    <property type="match status" value="1"/>
</dbReference>
<reference evidence="3" key="1">
    <citation type="submission" date="2021-08" db="EMBL/GenBank/DDBJ databases">
        <title>Comparative analyses of Brucepasteria parasyntrophica and Teretinema zuelzerae.</title>
        <authorList>
            <person name="Song Y."/>
            <person name="Brune A."/>
        </authorList>
    </citation>
    <scope>NUCLEOTIDE SEQUENCE</scope>
    <source>
        <strain evidence="3">DSM 1903</strain>
    </source>
</reference>
<evidence type="ECO:0000313" key="3">
    <source>
        <dbReference type="EMBL" id="MCD1655262.1"/>
    </source>
</evidence>
<comment type="caution">
    <text evidence="3">The sequence shown here is derived from an EMBL/GenBank/DDBJ whole genome shotgun (WGS) entry which is preliminary data.</text>
</comment>
<protein>
    <submittedName>
        <fullName evidence="3">Cysteine hydrolase</fullName>
    </submittedName>
</protein>
<organism evidence="3 4">
    <name type="scientific">Teretinema zuelzerae</name>
    <dbReference type="NCBI Taxonomy" id="156"/>
    <lineage>
        <taxon>Bacteria</taxon>
        <taxon>Pseudomonadati</taxon>
        <taxon>Spirochaetota</taxon>
        <taxon>Spirochaetia</taxon>
        <taxon>Spirochaetales</taxon>
        <taxon>Treponemataceae</taxon>
        <taxon>Teretinema</taxon>
    </lineage>
</organism>
<gene>
    <name evidence="3" type="ORF">K7J14_11220</name>
</gene>
<accession>A0AAE3EIF2</accession>
<keyword evidence="4" id="KW-1185">Reference proteome</keyword>
<dbReference type="EMBL" id="JAINWA010000003">
    <property type="protein sequence ID" value="MCD1655262.1"/>
    <property type="molecule type" value="Genomic_DNA"/>
</dbReference>
<dbReference type="Proteomes" id="UP001198163">
    <property type="component" value="Unassembled WGS sequence"/>
</dbReference>
<proteinExistence type="predicted"/>
<dbReference type="CDD" id="cd00431">
    <property type="entry name" value="cysteine_hydrolases"/>
    <property type="match status" value="1"/>
</dbReference>
<dbReference type="RefSeq" id="WP_230756185.1">
    <property type="nucleotide sequence ID" value="NZ_JAINWA010000003.1"/>
</dbReference>
<keyword evidence="1 3" id="KW-0378">Hydrolase</keyword>
<sequence>MKIALLIIDMQKASWSGTSRKEMDKAAETLRGILPFFRERKLPVIWIQDVSSMNSPDHPGEAFDLIDGLEPLDRETRVRKRYWNAFNKTELKDVLEAEKVKTVILAGYCAECCVLSTYRGALDLDLEPILLEGALASENPDNRRFVQRISKTASPVMVRRLAGSAAEPEATPDCCPR</sequence>
<dbReference type="InterPro" id="IPR000868">
    <property type="entry name" value="Isochorismatase-like_dom"/>
</dbReference>
<evidence type="ECO:0000259" key="2">
    <source>
        <dbReference type="Pfam" id="PF00857"/>
    </source>
</evidence>
<dbReference type="SUPFAM" id="SSF52499">
    <property type="entry name" value="Isochorismatase-like hydrolases"/>
    <property type="match status" value="1"/>
</dbReference>
<dbReference type="AlphaFoldDB" id="A0AAE3EIF2"/>
<feature type="domain" description="Isochorismatase-like" evidence="2">
    <location>
        <begin position="4"/>
        <end position="145"/>
    </location>
</feature>
<dbReference type="InterPro" id="IPR036380">
    <property type="entry name" value="Isochorismatase-like_sf"/>
</dbReference>
<dbReference type="PANTHER" id="PTHR43540">
    <property type="entry name" value="PEROXYUREIDOACRYLATE/UREIDOACRYLATE AMIDOHYDROLASE-RELATED"/>
    <property type="match status" value="1"/>
</dbReference>
<dbReference type="Pfam" id="PF00857">
    <property type="entry name" value="Isochorismatase"/>
    <property type="match status" value="1"/>
</dbReference>
<evidence type="ECO:0000313" key="4">
    <source>
        <dbReference type="Proteomes" id="UP001198163"/>
    </source>
</evidence>
<dbReference type="PANTHER" id="PTHR43540:SF1">
    <property type="entry name" value="ISOCHORISMATASE HYDROLASE"/>
    <property type="match status" value="1"/>
</dbReference>
<dbReference type="InterPro" id="IPR050272">
    <property type="entry name" value="Isochorismatase-like_hydrls"/>
</dbReference>